<dbReference type="AlphaFoldDB" id="A0A7Z2T3E7"/>
<dbReference type="KEGG" id="vas:GT360_07890"/>
<name>A0A7Z2T3E7_9VIBR</name>
<gene>
    <name evidence="1" type="ORF">GT360_07890</name>
</gene>
<dbReference type="Pfam" id="PF06042">
    <property type="entry name" value="NTP_transf_6"/>
    <property type="match status" value="1"/>
</dbReference>
<dbReference type="Proteomes" id="UP000464262">
    <property type="component" value="Chromosome 1"/>
</dbReference>
<evidence type="ECO:0000313" key="1">
    <source>
        <dbReference type="EMBL" id="QIA63443.1"/>
    </source>
</evidence>
<keyword evidence="2" id="KW-1185">Reference proteome</keyword>
<dbReference type="PANTHER" id="PTHR39166:SF1">
    <property type="entry name" value="BLL1166 PROTEIN"/>
    <property type="match status" value="1"/>
</dbReference>
<proteinExistence type="predicted"/>
<dbReference type="InterPro" id="IPR009267">
    <property type="entry name" value="NTP_transf_6"/>
</dbReference>
<evidence type="ECO:0000313" key="2">
    <source>
        <dbReference type="Proteomes" id="UP000464262"/>
    </source>
</evidence>
<dbReference type="RefSeq" id="WP_164648337.1">
    <property type="nucleotide sequence ID" value="NZ_CP047475.1"/>
</dbReference>
<dbReference type="PANTHER" id="PTHR39166">
    <property type="entry name" value="BLL1166 PROTEIN"/>
    <property type="match status" value="1"/>
</dbReference>
<protein>
    <submittedName>
        <fullName evidence="1">Nitrate reductase</fullName>
    </submittedName>
</protein>
<organism evidence="1 2">
    <name type="scientific">Vibrio astriarenae</name>
    <dbReference type="NCBI Taxonomy" id="1481923"/>
    <lineage>
        <taxon>Bacteria</taxon>
        <taxon>Pseudomonadati</taxon>
        <taxon>Pseudomonadota</taxon>
        <taxon>Gammaproteobacteria</taxon>
        <taxon>Vibrionales</taxon>
        <taxon>Vibrionaceae</taxon>
        <taxon>Vibrio</taxon>
    </lineage>
</organism>
<reference evidence="1 2" key="1">
    <citation type="submission" date="2020-01" db="EMBL/GenBank/DDBJ databases">
        <title>Whole genome and functional gene identification of agarase of Vibrio HN897.</title>
        <authorList>
            <person name="Liu Y."/>
            <person name="Zhao Z."/>
        </authorList>
    </citation>
    <scope>NUCLEOTIDE SEQUENCE [LARGE SCALE GENOMIC DNA]</scope>
    <source>
        <strain evidence="1 2">HN897</strain>
    </source>
</reference>
<sequence>MTYSKESHRDDYYSKQIIKLIRKDRLRLEALYHVYHLGLPDCYIAAGFVRNLVWDFLHNYNEPTALNDVDVIYFDTNETDSESTYEKHLKALMPNVNWQVRNQARMNERNGDAPYNNSLDAMSYWPEKETAVAVRMLYKSEIECISAFGFHSLFESQLTHNAKRTFEVFESRLTQKGWLKQWPLLHLADAHDNLKSEPTGSL</sequence>
<dbReference type="EMBL" id="CP047475">
    <property type="protein sequence ID" value="QIA63443.1"/>
    <property type="molecule type" value="Genomic_DNA"/>
</dbReference>
<accession>A0A7Z2T3E7</accession>